<dbReference type="Proteomes" id="UP000677082">
    <property type="component" value="Unassembled WGS sequence"/>
</dbReference>
<evidence type="ECO:0008006" key="4">
    <source>
        <dbReference type="Google" id="ProtNLM"/>
    </source>
</evidence>
<feature type="region of interest" description="Disordered" evidence="1">
    <location>
        <begin position="18"/>
        <end position="57"/>
    </location>
</feature>
<comment type="caution">
    <text evidence="2">The sequence shown here is derived from an EMBL/GenBank/DDBJ whole genome shotgun (WGS) entry which is preliminary data.</text>
</comment>
<accession>A0A919WBI0</accession>
<feature type="compositionally biased region" description="Polar residues" evidence="1">
    <location>
        <begin position="21"/>
        <end position="42"/>
    </location>
</feature>
<dbReference type="PANTHER" id="PTHR30007">
    <property type="entry name" value="PHP DOMAIN PROTEIN"/>
    <property type="match status" value="1"/>
</dbReference>
<gene>
    <name evidence="2" type="ORF">Ato02nite_089440</name>
</gene>
<dbReference type="PANTHER" id="PTHR30007:SF1">
    <property type="entry name" value="BLR1914 PROTEIN"/>
    <property type="match status" value="1"/>
</dbReference>
<dbReference type="AlphaFoldDB" id="A0A919WBI0"/>
<sequence>MAYPHLLVAAQHLISDLNKPTPCSSENSRGQSFGTSGYTESDSTARKPRVPIAGRPGRPRRRFATLLADKAYSSAAFRQTCRERGTEPIIPKPKTTGIKGLGKLRYVVEQTFALLHPFRRLAVRGERRLDIHDGFVSLACVLICRRRLINWTEQRSCQQLFRMGAAASSAAVETLAVTPPGVDLLACRCCDERMLMTTYAEQLAGRDTGWWRAAVRQAATWISPQRPAIDLSRQIPISQTTLQATALLVYGLTRSRLADPRSLHASEVLDWVTAHQLPTPPEPEQVSNDDLAVALRRWRTELDHAIARQQHDIADLLRAAGHDVPQPGLRGLDRNSPDPVVMTWLTLVDTDGPDVEQRTMFDRYPTPMLSLGLTSLIDTIS</sequence>
<name>A0A919WBI0_9ACTN</name>
<evidence type="ECO:0000313" key="2">
    <source>
        <dbReference type="EMBL" id="GIM97151.1"/>
    </source>
</evidence>
<protein>
    <recommendedName>
        <fullName evidence="4">Transposase</fullName>
    </recommendedName>
</protein>
<dbReference type="EMBL" id="BOQN01000134">
    <property type="protein sequence ID" value="GIM97151.1"/>
    <property type="molecule type" value="Genomic_DNA"/>
</dbReference>
<evidence type="ECO:0000313" key="3">
    <source>
        <dbReference type="Proteomes" id="UP000677082"/>
    </source>
</evidence>
<reference evidence="2 3" key="1">
    <citation type="submission" date="2021-03" db="EMBL/GenBank/DDBJ databases">
        <title>Whole genome shotgun sequence of Actinoplanes toevensis NBRC 105298.</title>
        <authorList>
            <person name="Komaki H."/>
            <person name="Tamura T."/>
        </authorList>
    </citation>
    <scope>NUCLEOTIDE SEQUENCE [LARGE SCALE GENOMIC DNA]</scope>
    <source>
        <strain evidence="2 3">NBRC 105298</strain>
    </source>
</reference>
<proteinExistence type="predicted"/>
<organism evidence="2 3">
    <name type="scientific">Paractinoplanes toevensis</name>
    <dbReference type="NCBI Taxonomy" id="571911"/>
    <lineage>
        <taxon>Bacteria</taxon>
        <taxon>Bacillati</taxon>
        <taxon>Actinomycetota</taxon>
        <taxon>Actinomycetes</taxon>
        <taxon>Micromonosporales</taxon>
        <taxon>Micromonosporaceae</taxon>
        <taxon>Paractinoplanes</taxon>
    </lineage>
</organism>
<keyword evidence="3" id="KW-1185">Reference proteome</keyword>
<evidence type="ECO:0000256" key="1">
    <source>
        <dbReference type="SAM" id="MobiDB-lite"/>
    </source>
</evidence>